<evidence type="ECO:0000256" key="8">
    <source>
        <dbReference type="ARBA" id="ARBA00023101"/>
    </source>
</evidence>
<evidence type="ECO:0000256" key="3">
    <source>
        <dbReference type="ARBA" id="ARBA00011906"/>
    </source>
</evidence>
<dbReference type="Pfam" id="PF18132">
    <property type="entry name" value="Tyrosinase_C"/>
    <property type="match status" value="1"/>
</dbReference>
<keyword evidence="5" id="KW-0560">Oxidoreductase</keyword>
<dbReference type="AlphaFoldDB" id="U4LH50"/>
<evidence type="ECO:0000256" key="9">
    <source>
        <dbReference type="ARBA" id="ARBA00048233"/>
    </source>
</evidence>
<dbReference type="PROSITE" id="PS00498">
    <property type="entry name" value="TYROSINASE_2"/>
    <property type="match status" value="1"/>
</dbReference>
<keyword evidence="14" id="KW-1185">Reference proteome</keyword>
<keyword evidence="11" id="KW-0732">Signal</keyword>
<feature type="signal peptide" evidence="11">
    <location>
        <begin position="1"/>
        <end position="19"/>
    </location>
</feature>
<dbReference type="SUPFAM" id="SSF48056">
    <property type="entry name" value="Di-copper centre-containing domain"/>
    <property type="match status" value="1"/>
</dbReference>
<accession>U4LH50</accession>
<evidence type="ECO:0000313" key="14">
    <source>
        <dbReference type="Proteomes" id="UP000018144"/>
    </source>
</evidence>
<dbReference type="GO" id="GO:0004503">
    <property type="term" value="F:tyrosinase activity"/>
    <property type="evidence" value="ECO:0007669"/>
    <property type="project" value="UniProtKB-EC"/>
</dbReference>
<dbReference type="PANTHER" id="PTHR11474:SF76">
    <property type="entry name" value="SHKT DOMAIN-CONTAINING PROTEIN"/>
    <property type="match status" value="1"/>
</dbReference>
<comment type="similarity">
    <text evidence="2">Belongs to the tyrosinase family.</text>
</comment>
<dbReference type="Pfam" id="PF00264">
    <property type="entry name" value="Tyrosinase"/>
    <property type="match status" value="1"/>
</dbReference>
<evidence type="ECO:0000256" key="2">
    <source>
        <dbReference type="ARBA" id="ARBA00009928"/>
    </source>
</evidence>
<feature type="domain" description="Tyrosinase copper-binding" evidence="12">
    <location>
        <begin position="319"/>
        <end position="330"/>
    </location>
</feature>
<feature type="chain" id="PRO_5004652006" description="tyrosinase" evidence="11">
    <location>
        <begin position="20"/>
        <end position="672"/>
    </location>
</feature>
<dbReference type="InterPro" id="IPR041640">
    <property type="entry name" value="Tyrosinase_C"/>
</dbReference>
<dbReference type="PRINTS" id="PR00092">
    <property type="entry name" value="TYROSINASE"/>
</dbReference>
<keyword evidence="8" id="KW-0470">Melanin biosynthesis</keyword>
<keyword evidence="6" id="KW-0186">Copper</keyword>
<dbReference type="EMBL" id="HF935497">
    <property type="protein sequence ID" value="CCX30832.1"/>
    <property type="molecule type" value="Genomic_DNA"/>
</dbReference>
<dbReference type="InterPro" id="IPR050316">
    <property type="entry name" value="Tyrosinase/Hemocyanin"/>
</dbReference>
<dbReference type="Gene3D" id="1.10.1280.10">
    <property type="entry name" value="Di-copper center containing domain from catechol oxidase"/>
    <property type="match status" value="1"/>
</dbReference>
<dbReference type="eggNOG" id="ENOG502RF2C">
    <property type="taxonomic scope" value="Eukaryota"/>
</dbReference>
<proteinExistence type="inferred from homology"/>
<evidence type="ECO:0000256" key="7">
    <source>
        <dbReference type="ARBA" id="ARBA00023033"/>
    </source>
</evidence>
<evidence type="ECO:0000256" key="1">
    <source>
        <dbReference type="ARBA" id="ARBA00001973"/>
    </source>
</evidence>
<organism evidence="13 14">
    <name type="scientific">Pyronema omphalodes (strain CBS 100304)</name>
    <name type="common">Pyronema confluens</name>
    <dbReference type="NCBI Taxonomy" id="1076935"/>
    <lineage>
        <taxon>Eukaryota</taxon>
        <taxon>Fungi</taxon>
        <taxon>Dikarya</taxon>
        <taxon>Ascomycota</taxon>
        <taxon>Pezizomycotina</taxon>
        <taxon>Pezizomycetes</taxon>
        <taxon>Pezizales</taxon>
        <taxon>Pyronemataceae</taxon>
        <taxon>Pyronema</taxon>
    </lineage>
</organism>
<dbReference type="InterPro" id="IPR002227">
    <property type="entry name" value="Tyrosinase_Cu-bd"/>
</dbReference>
<evidence type="ECO:0000256" key="11">
    <source>
        <dbReference type="SAM" id="SignalP"/>
    </source>
</evidence>
<evidence type="ECO:0000313" key="13">
    <source>
        <dbReference type="EMBL" id="CCX30832.1"/>
    </source>
</evidence>
<dbReference type="EC" id="1.14.18.1" evidence="3"/>
<dbReference type="STRING" id="1076935.U4LH50"/>
<protein>
    <recommendedName>
        <fullName evidence="3">tyrosinase</fullName>
        <ecNumber evidence="3">1.14.18.1</ecNumber>
    </recommendedName>
</protein>
<comment type="cofactor">
    <cofactor evidence="1">
        <name>Cu(2+)</name>
        <dbReference type="ChEBI" id="CHEBI:29036"/>
    </cofactor>
</comment>
<name>U4LH50_PYROM</name>
<evidence type="ECO:0000256" key="4">
    <source>
        <dbReference type="ARBA" id="ARBA00022723"/>
    </source>
</evidence>
<evidence type="ECO:0000256" key="6">
    <source>
        <dbReference type="ARBA" id="ARBA00023008"/>
    </source>
</evidence>
<evidence type="ECO:0000259" key="12">
    <source>
        <dbReference type="PROSITE" id="PS00498"/>
    </source>
</evidence>
<dbReference type="GO" id="GO:0042438">
    <property type="term" value="P:melanin biosynthetic process"/>
    <property type="evidence" value="ECO:0007669"/>
    <property type="project" value="UniProtKB-KW"/>
</dbReference>
<dbReference type="GO" id="GO:0046872">
    <property type="term" value="F:metal ion binding"/>
    <property type="evidence" value="ECO:0007669"/>
    <property type="project" value="UniProtKB-KW"/>
</dbReference>
<gene>
    <name evidence="13" type="ORF">PCON_09433</name>
</gene>
<evidence type="ECO:0000256" key="10">
    <source>
        <dbReference type="ARBA" id="ARBA00048881"/>
    </source>
</evidence>
<dbReference type="PANTHER" id="PTHR11474">
    <property type="entry name" value="TYROSINASE FAMILY MEMBER"/>
    <property type="match status" value="1"/>
</dbReference>
<sequence length="672" mass="73227">MKTWTITAVAISLVSLVSATPLVEKRQAQTSTPVTGASTGGVQQRLSIQNLQANQDVFNMYILGLDAMQRMPETNSLSYYQIAGIHGRPYIPWQSAVTAQQDNTVGYCTHSSALFVTWHRPYIALIEQRVVAMAVEEAAKFSGADRKRYAAAAQKVRLPYWDWAAEDTRSAIPAVMMQPNIQVSRPNPRTGVAQRVTIRNPLFAYNFSNQQLQRQYFQGFFQTTPRTLRSPISPRADNNAASDATMRIQYPARRQNTYNLFSIPTFREFSSTAFSPGGQPNAWTSVESIHNQIHAALGGRGVTPGSAGHMSTVDYSAFDPIFWLHHVQVDRLSAMYQATHPGQVVTPQNATPVFARRVNAQTMDTIDTPLWPFRKANRQYYTSRDVSTAGSIWGLGYAYPEVPVSYQNSPQEDLASFVTSRINALYSPASSPAAPGARALVPGVNAVERQEYSVQYQTQAAKKPDNAFSAIAAPGNGKTSREWLCHFVFTPAEIGAGASPQLDVYFANASNATTRATDAVASLIENPAFNRTSGDYYVGSGAGIGKLEYTEADRNMKITATVPLNQALTDMNIDPNNVAACVKYLADNLVWRIMSDGGGVVDLAKVPSLKVGVSSAEVTYGAAHELPKWGKWETYYEVTEKKSCGLMTGDSALLGSASAPRYLGRNGGGGGN</sequence>
<dbReference type="Proteomes" id="UP000018144">
    <property type="component" value="Unassembled WGS sequence"/>
</dbReference>
<comment type="catalytic activity">
    <reaction evidence="10">
        <text>L-tyrosine + O2 = L-dopaquinone + H2O</text>
        <dbReference type="Rhea" id="RHEA:18117"/>
        <dbReference type="ChEBI" id="CHEBI:15377"/>
        <dbReference type="ChEBI" id="CHEBI:15379"/>
        <dbReference type="ChEBI" id="CHEBI:57924"/>
        <dbReference type="ChEBI" id="CHEBI:58315"/>
        <dbReference type="EC" id="1.14.18.1"/>
    </reaction>
</comment>
<keyword evidence="4" id="KW-0479">Metal-binding</keyword>
<dbReference type="OrthoDB" id="6132182at2759"/>
<keyword evidence="7" id="KW-0503">Monooxygenase</keyword>
<dbReference type="InterPro" id="IPR008922">
    <property type="entry name" value="Di-copper_centre_dom_sf"/>
</dbReference>
<comment type="catalytic activity">
    <reaction evidence="9">
        <text>2 L-dopa + O2 = 2 L-dopaquinone + 2 H2O</text>
        <dbReference type="Rhea" id="RHEA:34287"/>
        <dbReference type="ChEBI" id="CHEBI:15377"/>
        <dbReference type="ChEBI" id="CHEBI:15379"/>
        <dbReference type="ChEBI" id="CHEBI:57504"/>
        <dbReference type="ChEBI" id="CHEBI:57924"/>
        <dbReference type="EC" id="1.14.18.1"/>
    </reaction>
</comment>
<reference evidence="13 14" key="1">
    <citation type="journal article" date="2013" name="PLoS Genet.">
        <title>The genome and development-dependent transcriptomes of Pyronema confluens: a window into fungal evolution.</title>
        <authorList>
            <person name="Traeger S."/>
            <person name="Altegoer F."/>
            <person name="Freitag M."/>
            <person name="Gabaldon T."/>
            <person name="Kempken F."/>
            <person name="Kumar A."/>
            <person name="Marcet-Houben M."/>
            <person name="Poggeler S."/>
            <person name="Stajich J.E."/>
            <person name="Nowrousian M."/>
        </authorList>
    </citation>
    <scope>NUCLEOTIDE SEQUENCE [LARGE SCALE GENOMIC DNA]</scope>
    <source>
        <strain evidence="14">CBS 100304</strain>
        <tissue evidence="13">Vegetative mycelium</tissue>
    </source>
</reference>
<evidence type="ECO:0000256" key="5">
    <source>
        <dbReference type="ARBA" id="ARBA00023002"/>
    </source>
</evidence>